<dbReference type="InterPro" id="IPR038670">
    <property type="entry name" value="HslJ-like_sf"/>
</dbReference>
<dbReference type="PANTHER" id="PTHR35535:SF2">
    <property type="entry name" value="DUF306 DOMAIN-CONTAINING PROTEIN"/>
    <property type="match status" value="1"/>
</dbReference>
<dbReference type="Pfam" id="PF03724">
    <property type="entry name" value="META"/>
    <property type="match status" value="1"/>
</dbReference>
<protein>
    <recommendedName>
        <fullName evidence="1">DUF306 domain-containing protein</fullName>
    </recommendedName>
</protein>
<dbReference type="InterPro" id="IPR053147">
    <property type="entry name" value="Hsp_HslJ-like"/>
</dbReference>
<dbReference type="STRING" id="1798475.A2837_00900"/>
<sequence>MKPTIIIFLAMSLLVGAGFLTWRKDTASLNDDATKNIQAEDQNQSLELEDNEWVWLYTELQNGQKVTAPEGNEFVISFDSKAGRIVSRTDCNSLSGIFAKDGEVLSMGEFVSTKMYCEGSMEGVYVDHLALVNSFVIEGKTLRLIQNRDYGVMVFELVSS</sequence>
<organism evidence="2 3">
    <name type="scientific">Candidatus Kaiserbacteria bacterium RIFCSPHIGHO2_01_FULL_46_22</name>
    <dbReference type="NCBI Taxonomy" id="1798475"/>
    <lineage>
        <taxon>Bacteria</taxon>
        <taxon>Candidatus Kaiseribacteriota</taxon>
    </lineage>
</organism>
<dbReference type="Gene3D" id="2.40.128.270">
    <property type="match status" value="1"/>
</dbReference>
<evidence type="ECO:0000313" key="2">
    <source>
        <dbReference type="EMBL" id="OGG41759.1"/>
    </source>
</evidence>
<evidence type="ECO:0000259" key="1">
    <source>
        <dbReference type="Pfam" id="PF03724"/>
    </source>
</evidence>
<dbReference type="InterPro" id="IPR005184">
    <property type="entry name" value="DUF306_Meta_HslJ"/>
</dbReference>
<proteinExistence type="predicted"/>
<name>A0A1F6BXT6_9BACT</name>
<dbReference type="AlphaFoldDB" id="A0A1F6BXT6"/>
<dbReference type="Proteomes" id="UP000176322">
    <property type="component" value="Unassembled WGS sequence"/>
</dbReference>
<dbReference type="EMBL" id="MFKO01000002">
    <property type="protein sequence ID" value="OGG41759.1"/>
    <property type="molecule type" value="Genomic_DNA"/>
</dbReference>
<accession>A0A1F6BXT6</accession>
<dbReference type="PANTHER" id="PTHR35535">
    <property type="entry name" value="HEAT SHOCK PROTEIN HSLJ"/>
    <property type="match status" value="1"/>
</dbReference>
<gene>
    <name evidence="2" type="ORF">A2837_00900</name>
</gene>
<evidence type="ECO:0000313" key="3">
    <source>
        <dbReference type="Proteomes" id="UP000176322"/>
    </source>
</evidence>
<feature type="domain" description="DUF306" evidence="1">
    <location>
        <begin position="55"/>
        <end position="156"/>
    </location>
</feature>
<comment type="caution">
    <text evidence="2">The sequence shown here is derived from an EMBL/GenBank/DDBJ whole genome shotgun (WGS) entry which is preliminary data.</text>
</comment>
<reference evidence="2 3" key="1">
    <citation type="journal article" date="2016" name="Nat. Commun.">
        <title>Thousands of microbial genomes shed light on interconnected biogeochemical processes in an aquifer system.</title>
        <authorList>
            <person name="Anantharaman K."/>
            <person name="Brown C.T."/>
            <person name="Hug L.A."/>
            <person name="Sharon I."/>
            <person name="Castelle C.J."/>
            <person name="Probst A.J."/>
            <person name="Thomas B.C."/>
            <person name="Singh A."/>
            <person name="Wilkins M.J."/>
            <person name="Karaoz U."/>
            <person name="Brodie E.L."/>
            <person name="Williams K.H."/>
            <person name="Hubbard S.S."/>
            <person name="Banfield J.F."/>
        </authorList>
    </citation>
    <scope>NUCLEOTIDE SEQUENCE [LARGE SCALE GENOMIC DNA]</scope>
</reference>